<keyword evidence="6" id="KW-0282">Flagellum</keyword>
<evidence type="ECO:0000259" key="4">
    <source>
        <dbReference type="Pfam" id="PF00669"/>
    </source>
</evidence>
<dbReference type="InterPro" id="IPR013384">
    <property type="entry name" value="Flagell_FlgL"/>
</dbReference>
<evidence type="ECO:0000313" key="6">
    <source>
        <dbReference type="EMBL" id="ADW18399.1"/>
    </source>
</evidence>
<comment type="subcellular location">
    <subcellularLocation>
        <location evidence="1">Bacterial flagellum</location>
    </subcellularLocation>
</comment>
<accession>A0A7U4DPS8</accession>
<dbReference type="PANTHER" id="PTHR42792:SF1">
    <property type="entry name" value="FLAGELLAR HOOK-ASSOCIATED PROTEIN 3"/>
    <property type="match status" value="1"/>
</dbReference>
<dbReference type="Pfam" id="PF00700">
    <property type="entry name" value="Flagellin_C"/>
    <property type="match status" value="1"/>
</dbReference>
<dbReference type="GO" id="GO:0005198">
    <property type="term" value="F:structural molecule activity"/>
    <property type="evidence" value="ECO:0007669"/>
    <property type="project" value="InterPro"/>
</dbReference>
<keyword evidence="6" id="KW-0966">Cell projection</keyword>
<dbReference type="GO" id="GO:0009424">
    <property type="term" value="C:bacterial-type flagellum hook"/>
    <property type="evidence" value="ECO:0007669"/>
    <property type="project" value="InterPro"/>
</dbReference>
<feature type="domain" description="Flagellin C-terminal" evidence="5">
    <location>
        <begin position="242"/>
        <end position="321"/>
    </location>
</feature>
<comment type="similarity">
    <text evidence="2">Belongs to the bacterial flagellin family.</text>
</comment>
<dbReference type="Proteomes" id="UP000006365">
    <property type="component" value="Chromosome"/>
</dbReference>
<organism evidence="6 7">
    <name type="scientific">Desulfobulbus propionicus (strain ATCC 33891 / DSM 2032 / VKM B-1956 / 1pr3)</name>
    <dbReference type="NCBI Taxonomy" id="577650"/>
    <lineage>
        <taxon>Bacteria</taxon>
        <taxon>Pseudomonadati</taxon>
        <taxon>Thermodesulfobacteriota</taxon>
        <taxon>Desulfobulbia</taxon>
        <taxon>Desulfobulbales</taxon>
        <taxon>Desulfobulbaceae</taxon>
        <taxon>Desulfobulbus</taxon>
    </lineage>
</organism>
<dbReference type="Pfam" id="PF00669">
    <property type="entry name" value="Flagellin_N"/>
    <property type="match status" value="1"/>
</dbReference>
<dbReference type="SUPFAM" id="SSF64518">
    <property type="entry name" value="Phase 1 flagellin"/>
    <property type="match status" value="1"/>
</dbReference>
<evidence type="ECO:0000256" key="2">
    <source>
        <dbReference type="ARBA" id="ARBA00005709"/>
    </source>
</evidence>
<evidence type="ECO:0000256" key="1">
    <source>
        <dbReference type="ARBA" id="ARBA00004365"/>
    </source>
</evidence>
<dbReference type="PANTHER" id="PTHR42792">
    <property type="entry name" value="FLAGELLIN"/>
    <property type="match status" value="1"/>
</dbReference>
<evidence type="ECO:0000256" key="3">
    <source>
        <dbReference type="ARBA" id="ARBA00023143"/>
    </source>
</evidence>
<dbReference type="KEGG" id="dpr:Despr_2255"/>
<dbReference type="GO" id="GO:0071973">
    <property type="term" value="P:bacterial-type flagellum-dependent cell motility"/>
    <property type="evidence" value="ECO:0007669"/>
    <property type="project" value="InterPro"/>
</dbReference>
<sequence length="322" mass="35577">MKATQGTTYRMLGSRLNTVATQLEELRSIGATGKKLNNPSDDPASIRPVLNTRKQLSNVDRYLETMGKSLDTMQATDGHLEHVENIMQRAKEIMTNAINGSLNDADRSVLADEIAQIRKELLDAANGMVGGKYLFAGYEEDTVPFVTNPAYDPALYDPTDSTTWPYLYQGDENSTSLEITTGELIQVNLTGNDLFFGTSSWDPANPNSIEPGRYDLFAELTQAEEAIRANDQTAMQTSLADLEGAAEQNRRLRSQLGNRASRVETAMDYQEGVRVDLKQILSRYEDADAIESFNAIVQQETAFQAALNVTAKVSQLSILDFI</sequence>
<name>A0A7U4DPS8_DESPD</name>
<gene>
    <name evidence="6" type="ordered locus">Despr_2255</name>
</gene>
<dbReference type="EMBL" id="CP002364">
    <property type="protein sequence ID" value="ADW18399.1"/>
    <property type="molecule type" value="Genomic_DNA"/>
</dbReference>
<dbReference type="InterPro" id="IPR046358">
    <property type="entry name" value="Flagellin_C"/>
</dbReference>
<dbReference type="Gene3D" id="1.20.1330.10">
    <property type="entry name" value="f41 fragment of flagellin, N-terminal domain"/>
    <property type="match status" value="1"/>
</dbReference>
<keyword evidence="7" id="KW-1185">Reference proteome</keyword>
<dbReference type="RefSeq" id="WP_015724937.1">
    <property type="nucleotide sequence ID" value="NC_014972.1"/>
</dbReference>
<evidence type="ECO:0000313" key="7">
    <source>
        <dbReference type="Proteomes" id="UP000006365"/>
    </source>
</evidence>
<proteinExistence type="inferred from homology"/>
<dbReference type="InterPro" id="IPR001492">
    <property type="entry name" value="Flagellin"/>
</dbReference>
<reference evidence="6 7" key="1">
    <citation type="journal article" date="2011" name="Stand. Genomic Sci.">
        <title>Complete genome sequence of Desulfobulbus propionicus type strain (1pr3).</title>
        <authorList>
            <person name="Pagani I."/>
            <person name="Lapidus A."/>
            <person name="Nolan M."/>
            <person name="Lucas S."/>
            <person name="Hammon N."/>
            <person name="Deshpande S."/>
            <person name="Cheng J.F."/>
            <person name="Chertkov O."/>
            <person name="Davenport K."/>
            <person name="Tapia R."/>
            <person name="Han C."/>
            <person name="Goodwin L."/>
            <person name="Pitluck S."/>
            <person name="Liolios K."/>
            <person name="Mavromatis K."/>
            <person name="Ivanova N."/>
            <person name="Mikhailova N."/>
            <person name="Pati A."/>
            <person name="Chen A."/>
            <person name="Palaniappan K."/>
            <person name="Land M."/>
            <person name="Hauser L."/>
            <person name="Chang Y.J."/>
            <person name="Jeffries C.D."/>
            <person name="Detter J.C."/>
            <person name="Brambilla E."/>
            <person name="Kannan K.P."/>
            <person name="Djao O.D."/>
            <person name="Rohde M."/>
            <person name="Pukall R."/>
            <person name="Spring S."/>
            <person name="Goker M."/>
            <person name="Sikorski J."/>
            <person name="Woyke T."/>
            <person name="Bristow J."/>
            <person name="Eisen J.A."/>
            <person name="Markowitz V."/>
            <person name="Hugenholtz P."/>
            <person name="Kyrpides N.C."/>
            <person name="Klenk H.P."/>
        </authorList>
    </citation>
    <scope>NUCLEOTIDE SEQUENCE [LARGE SCALE GENOMIC DNA]</scope>
    <source>
        <strain evidence="7">ATCC 33891 / DSM 2032 / 1pr3</strain>
    </source>
</reference>
<evidence type="ECO:0000259" key="5">
    <source>
        <dbReference type="Pfam" id="PF00700"/>
    </source>
</evidence>
<keyword evidence="6" id="KW-0969">Cilium</keyword>
<dbReference type="InterPro" id="IPR001029">
    <property type="entry name" value="Flagellin_N"/>
</dbReference>
<dbReference type="NCBIfam" id="TIGR02550">
    <property type="entry name" value="flagell_flgL"/>
    <property type="match status" value="1"/>
</dbReference>
<feature type="domain" description="Flagellin N-terminal" evidence="4">
    <location>
        <begin position="23"/>
        <end position="138"/>
    </location>
</feature>
<keyword evidence="3" id="KW-0975">Bacterial flagellum</keyword>
<protein>
    <submittedName>
        <fullName evidence="6">Flagellar hook-associated protein 3</fullName>
    </submittedName>
</protein>
<dbReference type="AlphaFoldDB" id="A0A7U4DPS8"/>